<dbReference type="Gene3D" id="3.30.1950.10">
    <property type="entry name" value="wza like domain"/>
    <property type="match status" value="1"/>
</dbReference>
<keyword evidence="6" id="KW-1185">Reference proteome</keyword>
<proteinExistence type="predicted"/>
<evidence type="ECO:0000313" key="5">
    <source>
        <dbReference type="EMBL" id="THG41730.1"/>
    </source>
</evidence>
<keyword evidence="1 2" id="KW-0732">Signal</keyword>
<feature type="domain" description="Soluble ligand binding" evidence="4">
    <location>
        <begin position="119"/>
        <end position="158"/>
    </location>
</feature>
<accession>A0ABY2QNU2</accession>
<comment type="caution">
    <text evidence="5">The sequence shown here is derived from an EMBL/GenBank/DDBJ whole genome shotgun (WGS) entry which is preliminary data.</text>
</comment>
<gene>
    <name evidence="5" type="ORF">E5988_02725</name>
</gene>
<dbReference type="PANTHER" id="PTHR33619:SF3">
    <property type="entry name" value="POLYSACCHARIDE EXPORT PROTEIN GFCE-RELATED"/>
    <property type="match status" value="1"/>
</dbReference>
<evidence type="ECO:0000259" key="4">
    <source>
        <dbReference type="Pfam" id="PF10531"/>
    </source>
</evidence>
<dbReference type="Proteomes" id="UP000308038">
    <property type="component" value="Unassembled WGS sequence"/>
</dbReference>
<reference evidence="5 6" key="1">
    <citation type="submission" date="2019-04" db="EMBL/GenBank/DDBJ databases">
        <title>Microbes associate with the intestines of laboratory mice.</title>
        <authorList>
            <person name="Navarre W."/>
            <person name="Wong E."/>
            <person name="Huang K.C."/>
            <person name="Tropini C."/>
            <person name="Ng K."/>
            <person name="Yu B."/>
        </authorList>
    </citation>
    <scope>NUCLEOTIDE SEQUENCE [LARGE SCALE GENOMIC DNA]</scope>
    <source>
        <strain evidence="5 6">NM83_B4-11</strain>
    </source>
</reference>
<evidence type="ECO:0000256" key="1">
    <source>
        <dbReference type="ARBA" id="ARBA00022729"/>
    </source>
</evidence>
<dbReference type="InterPro" id="IPR019554">
    <property type="entry name" value="Soluble_ligand-bd"/>
</dbReference>
<evidence type="ECO:0000259" key="3">
    <source>
        <dbReference type="Pfam" id="PF02563"/>
    </source>
</evidence>
<protein>
    <submittedName>
        <fullName evidence="5">Polysaccharide export protein</fullName>
    </submittedName>
</protein>
<feature type="chain" id="PRO_5046446174" evidence="2">
    <location>
        <begin position="20"/>
        <end position="192"/>
    </location>
</feature>
<dbReference type="Gene3D" id="3.10.560.10">
    <property type="entry name" value="Outer membrane lipoprotein wza domain like"/>
    <property type="match status" value="1"/>
</dbReference>
<organism evidence="5 6">
    <name type="scientific">Sphingomonas olei</name>
    <dbReference type="NCBI Taxonomy" id="1886787"/>
    <lineage>
        <taxon>Bacteria</taxon>
        <taxon>Pseudomonadati</taxon>
        <taxon>Pseudomonadota</taxon>
        <taxon>Alphaproteobacteria</taxon>
        <taxon>Sphingomonadales</taxon>
        <taxon>Sphingomonadaceae</taxon>
        <taxon>Sphingomonas</taxon>
    </lineage>
</organism>
<dbReference type="Pfam" id="PF02563">
    <property type="entry name" value="Poly_export"/>
    <property type="match status" value="1"/>
</dbReference>
<dbReference type="InterPro" id="IPR049712">
    <property type="entry name" value="Poly_export"/>
</dbReference>
<dbReference type="EMBL" id="SSTI01000002">
    <property type="protein sequence ID" value="THG41730.1"/>
    <property type="molecule type" value="Genomic_DNA"/>
</dbReference>
<name>A0ABY2QNU2_9SPHN</name>
<evidence type="ECO:0000256" key="2">
    <source>
        <dbReference type="SAM" id="SignalP"/>
    </source>
</evidence>
<sequence>MIGRAALLFGILSLCGACAEQGEGPVLSSGDRYVAAEALTADYRLGTGDKVKVSVYNEPGLSGEYWINPDGTLSLPLIGSVPARDKPVAEVAAEARARLADGYLREPIVAMEVVAFRPFYIMGEVAAPGQYPYASGMTAMNAVALARGFTPRANRAVVRIRGEGTAAEVNYRLTPELIVRPGDTLHIGERFF</sequence>
<dbReference type="InterPro" id="IPR003715">
    <property type="entry name" value="Poly_export_N"/>
</dbReference>
<feature type="signal peptide" evidence="2">
    <location>
        <begin position="1"/>
        <end position="19"/>
    </location>
</feature>
<feature type="domain" description="Polysaccharide export protein N-terminal" evidence="3">
    <location>
        <begin position="40"/>
        <end position="113"/>
    </location>
</feature>
<evidence type="ECO:0000313" key="6">
    <source>
        <dbReference type="Proteomes" id="UP000308038"/>
    </source>
</evidence>
<dbReference type="PANTHER" id="PTHR33619">
    <property type="entry name" value="POLYSACCHARIDE EXPORT PROTEIN GFCE-RELATED"/>
    <property type="match status" value="1"/>
</dbReference>
<dbReference type="Pfam" id="PF10531">
    <property type="entry name" value="SLBB"/>
    <property type="match status" value="1"/>
</dbReference>